<dbReference type="PANTHER" id="PTHR22916:SF51">
    <property type="entry name" value="GLYCOSYLTRANSFERASE EPSH-RELATED"/>
    <property type="match status" value="1"/>
</dbReference>
<dbReference type="Pfam" id="PF00535">
    <property type="entry name" value="Glycos_transf_2"/>
    <property type="match status" value="1"/>
</dbReference>
<dbReference type="CDD" id="cd00761">
    <property type="entry name" value="Glyco_tranf_GTA_type"/>
    <property type="match status" value="1"/>
</dbReference>
<dbReference type="AlphaFoldDB" id="A0A1G6AEJ6"/>
<sequence length="329" mass="38786">MNISCKISVIVPVYNAKKQLERCVESIRKQTYSNLEIIFVDDGSTDCSYEMLAKWEKIDSRIKVLYHPQHANKGVSASRNLGLEASTGEWIRFVDSDDYLPADSIERLAEHINEDANRWMIIGNQCGEYMGKPMRLYRSKVSFQGELTAKQLLLKLNENDHWNGLIVAPWNKLYKKDIFSNCRFLEGIIYEDDEVLHHIFQHDFKAYIDTDIVGYVYCKNEESITNLSFSKRNLDALTVFYERVQAFADMPESFQMENRKLFLEMFIENYGKAICHQVSYDDWDGWFRRFHAVKKESKSLAMKDKIRFFYFEKMPKSYVKHISLRGKNK</sequence>
<evidence type="ECO:0000256" key="1">
    <source>
        <dbReference type="ARBA" id="ARBA00022676"/>
    </source>
</evidence>
<proteinExistence type="predicted"/>
<evidence type="ECO:0000259" key="3">
    <source>
        <dbReference type="Pfam" id="PF00535"/>
    </source>
</evidence>
<evidence type="ECO:0000313" key="5">
    <source>
        <dbReference type="Proteomes" id="UP000199228"/>
    </source>
</evidence>
<keyword evidence="5" id="KW-1185">Reference proteome</keyword>
<dbReference type="RefSeq" id="WP_090171819.1">
    <property type="nucleotide sequence ID" value="NZ_FMXR01000005.1"/>
</dbReference>
<dbReference type="PANTHER" id="PTHR22916">
    <property type="entry name" value="GLYCOSYLTRANSFERASE"/>
    <property type="match status" value="1"/>
</dbReference>
<dbReference type="InterPro" id="IPR029044">
    <property type="entry name" value="Nucleotide-diphossugar_trans"/>
</dbReference>
<feature type="domain" description="Glycosyltransferase 2-like" evidence="3">
    <location>
        <begin position="8"/>
        <end position="180"/>
    </location>
</feature>
<gene>
    <name evidence="4" type="ORF">SAMN02910417_00485</name>
</gene>
<dbReference type="OrthoDB" id="1771649at2"/>
<dbReference type="STRING" id="1732.SAMN02910417_00485"/>
<evidence type="ECO:0000256" key="2">
    <source>
        <dbReference type="ARBA" id="ARBA00022679"/>
    </source>
</evidence>
<keyword evidence="2 4" id="KW-0808">Transferase</keyword>
<evidence type="ECO:0000313" key="4">
    <source>
        <dbReference type="EMBL" id="SDB06792.1"/>
    </source>
</evidence>
<reference evidence="4 5" key="1">
    <citation type="submission" date="2016-10" db="EMBL/GenBank/DDBJ databases">
        <authorList>
            <person name="de Groot N.N."/>
        </authorList>
    </citation>
    <scope>NUCLEOTIDE SEQUENCE [LARGE SCALE GENOMIC DNA]</scope>
    <source>
        <strain evidence="4 5">DSM 3217</strain>
    </source>
</reference>
<organism evidence="4 5">
    <name type="scientific">Eubacterium oxidoreducens</name>
    <dbReference type="NCBI Taxonomy" id="1732"/>
    <lineage>
        <taxon>Bacteria</taxon>
        <taxon>Bacillati</taxon>
        <taxon>Bacillota</taxon>
        <taxon>Clostridia</taxon>
        <taxon>Eubacteriales</taxon>
        <taxon>Eubacteriaceae</taxon>
        <taxon>Eubacterium</taxon>
    </lineage>
</organism>
<dbReference type="GO" id="GO:0016757">
    <property type="term" value="F:glycosyltransferase activity"/>
    <property type="evidence" value="ECO:0007669"/>
    <property type="project" value="UniProtKB-KW"/>
</dbReference>
<accession>A0A1G6AEJ6</accession>
<dbReference type="InterPro" id="IPR001173">
    <property type="entry name" value="Glyco_trans_2-like"/>
</dbReference>
<dbReference type="Proteomes" id="UP000199228">
    <property type="component" value="Unassembled WGS sequence"/>
</dbReference>
<name>A0A1G6AEJ6_EUBOX</name>
<protein>
    <submittedName>
        <fullName evidence="4">Glycosyltransferase involved in cell wall bisynthesis</fullName>
    </submittedName>
</protein>
<keyword evidence="1" id="KW-0328">Glycosyltransferase</keyword>
<dbReference type="EMBL" id="FMXR01000005">
    <property type="protein sequence ID" value="SDB06792.1"/>
    <property type="molecule type" value="Genomic_DNA"/>
</dbReference>
<dbReference type="Gene3D" id="3.90.550.10">
    <property type="entry name" value="Spore Coat Polysaccharide Biosynthesis Protein SpsA, Chain A"/>
    <property type="match status" value="1"/>
</dbReference>
<dbReference type="SUPFAM" id="SSF53448">
    <property type="entry name" value="Nucleotide-diphospho-sugar transferases"/>
    <property type="match status" value="1"/>
</dbReference>